<keyword evidence="3" id="KW-1185">Reference proteome</keyword>
<proteinExistence type="predicted"/>
<feature type="transmembrane region" description="Helical" evidence="1">
    <location>
        <begin position="7"/>
        <end position="30"/>
    </location>
</feature>
<keyword evidence="1" id="KW-0472">Membrane</keyword>
<gene>
    <name evidence="2" type="ORF">C1I91_06940</name>
</gene>
<evidence type="ECO:0000313" key="2">
    <source>
        <dbReference type="EMBL" id="QAA31400.1"/>
    </source>
</evidence>
<reference evidence="2 3" key="1">
    <citation type="submission" date="2018-01" db="EMBL/GenBank/DDBJ databases">
        <title>Genome Sequencing and Assembly of Anaerobacter polyendosporus strain CT4.</title>
        <authorList>
            <person name="Tachaapaikoon C."/>
            <person name="Sutheeworapong S."/>
            <person name="Jenjaroenpun P."/>
            <person name="Wongsurawat T."/>
            <person name="Nookeaw I."/>
            <person name="Cheawchanlertfa P."/>
            <person name="Kosugi A."/>
            <person name="Cheevadhanarak S."/>
            <person name="Ratanakhanokchai K."/>
        </authorList>
    </citation>
    <scope>NUCLEOTIDE SEQUENCE [LARGE SCALE GENOMIC DNA]</scope>
    <source>
        <strain evidence="2 3">CT4</strain>
    </source>
</reference>
<dbReference type="AlphaFoldDB" id="A0A3R5QSN0"/>
<keyword evidence="1" id="KW-0812">Transmembrane</keyword>
<accession>A0A3R5QSN0</accession>
<dbReference type="RefSeq" id="WP_128212213.1">
    <property type="nucleotide sequence ID" value="NZ_CP025746.1"/>
</dbReference>
<keyword evidence="1" id="KW-1133">Transmembrane helix</keyword>
<name>A0A3R5QSN0_9CLOT</name>
<protein>
    <submittedName>
        <fullName evidence="2">Uncharacterized protein</fullName>
    </submittedName>
</protein>
<evidence type="ECO:0000313" key="3">
    <source>
        <dbReference type="Proteomes" id="UP000286268"/>
    </source>
</evidence>
<dbReference type="Proteomes" id="UP000286268">
    <property type="component" value="Chromosome"/>
</dbReference>
<dbReference type="EMBL" id="CP025746">
    <property type="protein sequence ID" value="QAA31400.1"/>
    <property type="molecule type" value="Genomic_DNA"/>
</dbReference>
<dbReference type="KEGG" id="cmah:C1I91_06940"/>
<evidence type="ECO:0000256" key="1">
    <source>
        <dbReference type="SAM" id="Phobius"/>
    </source>
</evidence>
<sequence length="171" mass="20507">MRKPSKKIFFIVSIMVIFFTFQIISTYKYLSSIRFMLKDNFSIDIPKPKREIKVLSDINAIPLDGKAYSILEYDETNAMKITDFNQWKKVDKDSQNEVNKFVEQLKKYQASDGTKKAMLNQYKPRLQDKSLYYFKPKKNDYVILLFNEDEKRIYVMEHIDRVTKYSVSYKK</sequence>
<organism evidence="2 3">
    <name type="scientific">Clostridium manihotivorum</name>
    <dbReference type="NCBI Taxonomy" id="2320868"/>
    <lineage>
        <taxon>Bacteria</taxon>
        <taxon>Bacillati</taxon>
        <taxon>Bacillota</taxon>
        <taxon>Clostridia</taxon>
        <taxon>Eubacteriales</taxon>
        <taxon>Clostridiaceae</taxon>
        <taxon>Clostridium</taxon>
    </lineage>
</organism>